<dbReference type="InterPro" id="IPR050745">
    <property type="entry name" value="Multifunctional_regulatory"/>
</dbReference>
<dbReference type="SUPFAM" id="SSF48403">
    <property type="entry name" value="Ankyrin repeat"/>
    <property type="match status" value="1"/>
</dbReference>
<keyword evidence="5" id="KW-1185">Reference proteome</keyword>
<dbReference type="PROSITE" id="PS50088">
    <property type="entry name" value="ANK_REPEAT"/>
    <property type="match status" value="1"/>
</dbReference>
<keyword evidence="2 3" id="KW-0040">ANK repeat</keyword>
<dbReference type="RefSeq" id="WP_345230978.1">
    <property type="nucleotide sequence ID" value="NZ_BAABIQ010000006.1"/>
</dbReference>
<dbReference type="PANTHER" id="PTHR24189:SF50">
    <property type="entry name" value="ANKYRIN REPEAT AND SOCS BOX PROTEIN 2"/>
    <property type="match status" value="1"/>
</dbReference>
<dbReference type="InterPro" id="IPR002110">
    <property type="entry name" value="Ankyrin_rpt"/>
</dbReference>
<organism evidence="4 5">
    <name type="scientific">Olivibacter ginsenosidimutans</name>
    <dbReference type="NCBI Taxonomy" id="1176537"/>
    <lineage>
        <taxon>Bacteria</taxon>
        <taxon>Pseudomonadati</taxon>
        <taxon>Bacteroidota</taxon>
        <taxon>Sphingobacteriia</taxon>
        <taxon>Sphingobacteriales</taxon>
        <taxon>Sphingobacteriaceae</taxon>
        <taxon>Olivibacter</taxon>
    </lineage>
</organism>
<accession>A0ABP9AY19</accession>
<dbReference type="PANTHER" id="PTHR24189">
    <property type="entry name" value="MYOTROPHIN"/>
    <property type="match status" value="1"/>
</dbReference>
<dbReference type="Proteomes" id="UP001501411">
    <property type="component" value="Unassembled WGS sequence"/>
</dbReference>
<protein>
    <recommendedName>
        <fullName evidence="6">Ankyrin repeat domain-containing protein</fullName>
    </recommendedName>
</protein>
<evidence type="ECO:0000313" key="4">
    <source>
        <dbReference type="EMBL" id="GAA4786611.1"/>
    </source>
</evidence>
<evidence type="ECO:0000313" key="5">
    <source>
        <dbReference type="Proteomes" id="UP001501411"/>
    </source>
</evidence>
<name>A0ABP9AY19_9SPHI</name>
<dbReference type="Pfam" id="PF12796">
    <property type="entry name" value="Ank_2"/>
    <property type="match status" value="1"/>
</dbReference>
<proteinExistence type="predicted"/>
<keyword evidence="1" id="KW-0677">Repeat</keyword>
<dbReference type="EMBL" id="BAABIQ010000006">
    <property type="protein sequence ID" value="GAA4786611.1"/>
    <property type="molecule type" value="Genomic_DNA"/>
</dbReference>
<evidence type="ECO:0008006" key="6">
    <source>
        <dbReference type="Google" id="ProtNLM"/>
    </source>
</evidence>
<evidence type="ECO:0000256" key="1">
    <source>
        <dbReference type="ARBA" id="ARBA00022737"/>
    </source>
</evidence>
<dbReference type="Gene3D" id="1.25.40.20">
    <property type="entry name" value="Ankyrin repeat-containing domain"/>
    <property type="match status" value="2"/>
</dbReference>
<evidence type="ECO:0000256" key="3">
    <source>
        <dbReference type="PROSITE-ProRule" id="PRU00023"/>
    </source>
</evidence>
<reference evidence="5" key="1">
    <citation type="journal article" date="2019" name="Int. J. Syst. Evol. Microbiol.">
        <title>The Global Catalogue of Microorganisms (GCM) 10K type strain sequencing project: providing services to taxonomists for standard genome sequencing and annotation.</title>
        <authorList>
            <consortium name="The Broad Institute Genomics Platform"/>
            <consortium name="The Broad Institute Genome Sequencing Center for Infectious Disease"/>
            <person name="Wu L."/>
            <person name="Ma J."/>
        </authorList>
    </citation>
    <scope>NUCLEOTIDE SEQUENCE [LARGE SCALE GENOMIC DNA]</scope>
    <source>
        <strain evidence="5">JCM 18200</strain>
    </source>
</reference>
<dbReference type="PROSITE" id="PS50297">
    <property type="entry name" value="ANK_REP_REGION"/>
    <property type="match status" value="1"/>
</dbReference>
<evidence type="ECO:0000256" key="2">
    <source>
        <dbReference type="ARBA" id="ARBA00023043"/>
    </source>
</evidence>
<dbReference type="InterPro" id="IPR036770">
    <property type="entry name" value="Ankyrin_rpt-contain_sf"/>
</dbReference>
<sequence>MTNEELILIANAASKGDIETMGDILKQASGKVDFQDYTLKNTVSQLIRHNHYEILNQFIQKGILSTDLYDYDRLDTAVIDVLVRPQVLAEDALTDYLDWLRGYLTQIDDIDEEVASVTLLEHALTVKAPVSILKTIVDAGADLHRTDQYGQTLLFKVCNLRMQDPQRICELIDWLLAEGVDPNAANVEQKTPLHVAVDTVKIEAVEKLLQAGADPNLADWNGETVFYYAVARQFNATLLEKLLHDATPDFHRQTKQGENLLNAFLRMIYNDSEQNVKIVNLLLEHGADLKEASLWYQREKTGVDWLAERSAALLENVMERGYLDVDYRDNLGNTLLHKVCQVELNYDENKARDLYRKVKYLIQQGINPQIENTEDKKAVDYAMADNLKVKTVEWLLKQ</sequence>
<dbReference type="SMART" id="SM00248">
    <property type="entry name" value="ANK"/>
    <property type="match status" value="6"/>
</dbReference>
<gene>
    <name evidence="4" type="ORF">GCM10023231_13330</name>
</gene>
<feature type="repeat" description="ANK" evidence="3">
    <location>
        <begin position="188"/>
        <end position="220"/>
    </location>
</feature>
<comment type="caution">
    <text evidence="4">The sequence shown here is derived from an EMBL/GenBank/DDBJ whole genome shotgun (WGS) entry which is preliminary data.</text>
</comment>